<keyword evidence="2" id="KW-1185">Reference proteome</keyword>
<sequence length="142" mass="15577">MNPHTLAARGQRDEWTITAEPHTGGRMLTLDRDEWIVQVAFDGSAPAFAQIRKPGMEGFQHLDRRDIARYVRGDRAAMSAFRIGDRAAVGERVGTVINIYVEAGSDPGQPGKVRLRVACALGGHADPYTTFATRLQEAICAR</sequence>
<accession>A0ABP7ELR2</accession>
<dbReference type="RefSeq" id="WP_344897541.1">
    <property type="nucleotide sequence ID" value="NZ_BAAAZP010000252.1"/>
</dbReference>
<dbReference type="EMBL" id="BAAAZP010000252">
    <property type="protein sequence ID" value="GAA3720945.1"/>
    <property type="molecule type" value="Genomic_DNA"/>
</dbReference>
<comment type="caution">
    <text evidence="1">The sequence shown here is derived from an EMBL/GenBank/DDBJ whole genome shotgun (WGS) entry which is preliminary data.</text>
</comment>
<reference evidence="2" key="1">
    <citation type="journal article" date="2019" name="Int. J. Syst. Evol. Microbiol.">
        <title>The Global Catalogue of Microorganisms (GCM) 10K type strain sequencing project: providing services to taxonomists for standard genome sequencing and annotation.</title>
        <authorList>
            <consortium name="The Broad Institute Genomics Platform"/>
            <consortium name="The Broad Institute Genome Sequencing Center for Infectious Disease"/>
            <person name="Wu L."/>
            <person name="Ma J."/>
        </authorList>
    </citation>
    <scope>NUCLEOTIDE SEQUENCE [LARGE SCALE GENOMIC DNA]</scope>
    <source>
        <strain evidence="2">JCM 16904</strain>
    </source>
</reference>
<evidence type="ECO:0000313" key="2">
    <source>
        <dbReference type="Proteomes" id="UP001500902"/>
    </source>
</evidence>
<organism evidence="1 2">
    <name type="scientific">Nonomuraea antimicrobica</name>
    <dbReference type="NCBI Taxonomy" id="561173"/>
    <lineage>
        <taxon>Bacteria</taxon>
        <taxon>Bacillati</taxon>
        <taxon>Actinomycetota</taxon>
        <taxon>Actinomycetes</taxon>
        <taxon>Streptosporangiales</taxon>
        <taxon>Streptosporangiaceae</taxon>
        <taxon>Nonomuraea</taxon>
    </lineage>
</organism>
<name>A0ABP7ELR2_9ACTN</name>
<gene>
    <name evidence="1" type="ORF">GCM10022224_103480</name>
</gene>
<evidence type="ECO:0000313" key="1">
    <source>
        <dbReference type="EMBL" id="GAA3720945.1"/>
    </source>
</evidence>
<dbReference type="Proteomes" id="UP001500902">
    <property type="component" value="Unassembled WGS sequence"/>
</dbReference>
<protein>
    <submittedName>
        <fullName evidence="1">Uncharacterized protein</fullName>
    </submittedName>
</protein>
<proteinExistence type="predicted"/>